<feature type="transmembrane region" description="Helical" evidence="1">
    <location>
        <begin position="35"/>
        <end position="58"/>
    </location>
</feature>
<sequence length="60" mass="6680">MTDQSDPDWADEFVPIPTPRHEYPRMRNRDPDAKVATFSTAVGALVIIGIVIAVWWVVGA</sequence>
<dbReference type="RefSeq" id="WP_166989384.1">
    <property type="nucleotide sequence ID" value="NZ_CP061169.1"/>
</dbReference>
<evidence type="ECO:0000313" key="3">
    <source>
        <dbReference type="Proteomes" id="UP000662814"/>
    </source>
</evidence>
<evidence type="ECO:0000313" key="2">
    <source>
        <dbReference type="EMBL" id="QPZ39732.1"/>
    </source>
</evidence>
<proteinExistence type="predicted"/>
<protein>
    <submittedName>
        <fullName evidence="2">Uncharacterized protein</fullName>
    </submittedName>
</protein>
<keyword evidence="1" id="KW-0812">Transmembrane</keyword>
<name>A0ABX6YLY5_9MICO</name>
<keyword evidence="3" id="KW-1185">Reference proteome</keyword>
<accession>A0ABX6YLY5</accession>
<keyword evidence="1" id="KW-0472">Membrane</keyword>
<reference evidence="2 3" key="1">
    <citation type="submission" date="2020-12" db="EMBL/GenBank/DDBJ databases">
        <title>Microbacterium sp. HY060.</title>
        <authorList>
            <person name="Zhou J."/>
        </authorList>
    </citation>
    <scope>NUCLEOTIDE SEQUENCE [LARGE SCALE GENOMIC DNA]</scope>
    <source>
        <strain evidence="2 3">HY60</strain>
    </source>
</reference>
<evidence type="ECO:0000256" key="1">
    <source>
        <dbReference type="SAM" id="Phobius"/>
    </source>
</evidence>
<dbReference type="EMBL" id="CP061169">
    <property type="protein sequence ID" value="QPZ39732.1"/>
    <property type="molecule type" value="Genomic_DNA"/>
</dbReference>
<keyword evidence="1" id="KW-1133">Transmembrane helix</keyword>
<gene>
    <name evidence="2" type="ORF">HCR76_06715</name>
</gene>
<dbReference type="Proteomes" id="UP000662814">
    <property type="component" value="Chromosome"/>
</dbReference>
<organism evidence="2 3">
    <name type="scientific">Paramicrobacterium chengjingii</name>
    <dbReference type="NCBI Taxonomy" id="2769067"/>
    <lineage>
        <taxon>Bacteria</taxon>
        <taxon>Bacillati</taxon>
        <taxon>Actinomycetota</taxon>
        <taxon>Actinomycetes</taxon>
        <taxon>Micrococcales</taxon>
        <taxon>Microbacteriaceae</taxon>
        <taxon>Paramicrobacterium</taxon>
    </lineage>
</organism>